<dbReference type="GO" id="GO:0015344">
    <property type="term" value="F:siderophore uptake transmembrane transporter activity"/>
    <property type="evidence" value="ECO:0007669"/>
    <property type="project" value="TreeGrafter"/>
</dbReference>
<feature type="chain" id="PRO_5011748931" evidence="16">
    <location>
        <begin position="19"/>
        <end position="775"/>
    </location>
</feature>
<evidence type="ECO:0000313" key="20">
    <source>
        <dbReference type="Proteomes" id="UP000198916"/>
    </source>
</evidence>
<evidence type="ECO:0000256" key="5">
    <source>
        <dbReference type="ARBA" id="ARBA00022496"/>
    </source>
</evidence>
<evidence type="ECO:0000256" key="7">
    <source>
        <dbReference type="ARBA" id="ARBA00022729"/>
    </source>
</evidence>
<dbReference type="InterPro" id="IPR037066">
    <property type="entry name" value="Plug_dom_sf"/>
</dbReference>
<evidence type="ECO:0000259" key="17">
    <source>
        <dbReference type="Pfam" id="PF00593"/>
    </source>
</evidence>
<keyword evidence="20" id="KW-1185">Reference proteome</keyword>
<comment type="subcellular location">
    <subcellularLocation>
        <location evidence="1 14">Cell outer membrane</location>
        <topology evidence="1 14">Multi-pass membrane protein</topology>
    </subcellularLocation>
</comment>
<sequence>MKRFFTALLFFIAIGVSAQSGGTITGTILDANGNPLPGINIAIDPLSLRTATDAEGQYHIAQVPSGNHTLTVSGVGYTLQKKDIRVDGRRLELDLVLDVANRTLTEVVVSGTRGRPVLSSAVTRDATALRDIPQSIQVVDQATIQEQQLFTIDQALKNVAGVNLSASYGAVNMRGFNTNAGAFLTNGIKGSPYPEGVMPLLGNVERVEVIHGASAILYGEGSVGGNINLVTKQPKPQTTANVSLGAGNQSLFRGLADVTGSINKQQTVYFLLGTAYQHGGRFTQHFDNDNLQVYGSLKWDASARTSFQLNANYSRDRSTGTWLPGIPVLPGLDLFSLPTDFTYYGSDGRYEGDSYQFQGIVKHRLSPTWDAQLLVGVSQSRADRREYRLSWDYDPATTELGRTYASQQLNSPTTTINPFVTGTVSTFGVANRITAGADISYNRSNYPRGIRSYAADPFLINAPDYDPAAAGTANSWSSAWEKFTYNTAAAYVQDHITITDQFKALLGLRYTNYFMRYRAVNDAGEVTNDERPEVTESITPRAGLVYQPWASTSIYIDYNRGFIPQYSNERKYGGPFDPETSHQFELGYKGSYLHNRLHPSIAVYQITKRNVLKYYQDEALPNGFGYRPLEQVRSRGIELGLSGSITDELYLIANYSHNETIINKSDDPAEIGAGFYNAPSDVASAWLSYTLRKTALKGLFAGVGFNYVGDRTAYFGEAPGYTLLDAAIGYRYAQFTLQCNGNNLADRNYVYAGGYADYTPGSPRNFMVTLSYSLK</sequence>
<keyword evidence="12" id="KW-0675">Receptor</keyword>
<keyword evidence="8" id="KW-0408">Iron</keyword>
<evidence type="ECO:0000256" key="15">
    <source>
        <dbReference type="RuleBase" id="RU003357"/>
    </source>
</evidence>
<evidence type="ECO:0000256" key="14">
    <source>
        <dbReference type="PROSITE-ProRule" id="PRU01360"/>
    </source>
</evidence>
<name>A0A1H7Q2F9_9SPHI</name>
<dbReference type="PROSITE" id="PS52016">
    <property type="entry name" value="TONB_DEPENDENT_REC_3"/>
    <property type="match status" value="1"/>
</dbReference>
<evidence type="ECO:0000256" key="16">
    <source>
        <dbReference type="SAM" id="SignalP"/>
    </source>
</evidence>
<dbReference type="SUPFAM" id="SSF56935">
    <property type="entry name" value="Porins"/>
    <property type="match status" value="1"/>
</dbReference>
<dbReference type="NCBIfam" id="TIGR01783">
    <property type="entry name" value="TonB-siderophor"/>
    <property type="match status" value="1"/>
</dbReference>
<dbReference type="PANTHER" id="PTHR32552">
    <property type="entry name" value="FERRICHROME IRON RECEPTOR-RELATED"/>
    <property type="match status" value="1"/>
</dbReference>
<keyword evidence="4 14" id="KW-1134">Transmembrane beta strand</keyword>
<dbReference type="InterPro" id="IPR008969">
    <property type="entry name" value="CarboxyPept-like_regulatory"/>
</dbReference>
<evidence type="ECO:0000256" key="11">
    <source>
        <dbReference type="ARBA" id="ARBA00023136"/>
    </source>
</evidence>
<evidence type="ECO:0000256" key="13">
    <source>
        <dbReference type="ARBA" id="ARBA00023237"/>
    </source>
</evidence>
<feature type="domain" description="TonB-dependent receptor plug" evidence="18">
    <location>
        <begin position="129"/>
        <end position="225"/>
    </location>
</feature>
<keyword evidence="3 14" id="KW-0813">Transport</keyword>
<dbReference type="Pfam" id="PF13715">
    <property type="entry name" value="CarbopepD_reg_2"/>
    <property type="match status" value="1"/>
</dbReference>
<dbReference type="InterPro" id="IPR010105">
    <property type="entry name" value="TonB_sidphr_rcpt"/>
</dbReference>
<dbReference type="CDD" id="cd01347">
    <property type="entry name" value="ligand_gated_channel"/>
    <property type="match status" value="1"/>
</dbReference>
<dbReference type="RefSeq" id="WP_090606227.1">
    <property type="nucleotide sequence ID" value="NZ_FNZR01000005.1"/>
</dbReference>
<evidence type="ECO:0000256" key="10">
    <source>
        <dbReference type="ARBA" id="ARBA00023077"/>
    </source>
</evidence>
<evidence type="ECO:0000256" key="6">
    <source>
        <dbReference type="ARBA" id="ARBA00022692"/>
    </source>
</evidence>
<evidence type="ECO:0000256" key="2">
    <source>
        <dbReference type="ARBA" id="ARBA00009810"/>
    </source>
</evidence>
<dbReference type="AlphaFoldDB" id="A0A1H7Q2F9"/>
<evidence type="ECO:0000256" key="8">
    <source>
        <dbReference type="ARBA" id="ARBA00023004"/>
    </source>
</evidence>
<evidence type="ECO:0000256" key="3">
    <source>
        <dbReference type="ARBA" id="ARBA00022448"/>
    </source>
</evidence>
<feature type="domain" description="TonB-dependent receptor-like beta-barrel" evidence="17">
    <location>
        <begin position="283"/>
        <end position="744"/>
    </location>
</feature>
<comment type="similarity">
    <text evidence="2 14 15">Belongs to the TonB-dependent receptor family.</text>
</comment>
<evidence type="ECO:0000256" key="12">
    <source>
        <dbReference type="ARBA" id="ARBA00023170"/>
    </source>
</evidence>
<dbReference type="InterPro" id="IPR000531">
    <property type="entry name" value="Beta-barrel_TonB"/>
</dbReference>
<feature type="signal peptide" evidence="16">
    <location>
        <begin position="1"/>
        <end position="18"/>
    </location>
</feature>
<dbReference type="Pfam" id="PF07715">
    <property type="entry name" value="Plug"/>
    <property type="match status" value="1"/>
</dbReference>
<accession>A0A1H7Q2F9</accession>
<protein>
    <submittedName>
        <fullName evidence="19">Iron complex outermembrane recepter protein</fullName>
    </submittedName>
</protein>
<gene>
    <name evidence="19" type="ORF">SAMN05421740_105142</name>
</gene>
<dbReference type="InterPro" id="IPR039426">
    <property type="entry name" value="TonB-dep_rcpt-like"/>
</dbReference>
<dbReference type="InterPro" id="IPR012910">
    <property type="entry name" value="Plug_dom"/>
</dbReference>
<dbReference type="Gene3D" id="2.170.130.10">
    <property type="entry name" value="TonB-dependent receptor, plug domain"/>
    <property type="match status" value="1"/>
</dbReference>
<keyword evidence="6 14" id="KW-0812">Transmembrane</keyword>
<keyword evidence="5" id="KW-0410">Iron transport</keyword>
<dbReference type="Proteomes" id="UP000198916">
    <property type="component" value="Unassembled WGS sequence"/>
</dbReference>
<dbReference type="GO" id="GO:0015891">
    <property type="term" value="P:siderophore transport"/>
    <property type="evidence" value="ECO:0007669"/>
    <property type="project" value="InterPro"/>
</dbReference>
<keyword evidence="9" id="KW-0406">Ion transport</keyword>
<keyword evidence="10 15" id="KW-0798">TonB box</keyword>
<dbReference type="SUPFAM" id="SSF49464">
    <property type="entry name" value="Carboxypeptidase regulatory domain-like"/>
    <property type="match status" value="1"/>
</dbReference>
<evidence type="ECO:0000256" key="1">
    <source>
        <dbReference type="ARBA" id="ARBA00004571"/>
    </source>
</evidence>
<evidence type="ECO:0000256" key="9">
    <source>
        <dbReference type="ARBA" id="ARBA00023065"/>
    </source>
</evidence>
<dbReference type="EMBL" id="FNZR01000005">
    <property type="protein sequence ID" value="SEL42192.1"/>
    <property type="molecule type" value="Genomic_DNA"/>
</dbReference>
<dbReference type="GO" id="GO:0038023">
    <property type="term" value="F:signaling receptor activity"/>
    <property type="evidence" value="ECO:0007669"/>
    <property type="project" value="InterPro"/>
</dbReference>
<proteinExistence type="inferred from homology"/>
<dbReference type="OrthoDB" id="9758472at2"/>
<organism evidence="19 20">
    <name type="scientific">Parapedobacter koreensis</name>
    <dbReference type="NCBI Taxonomy" id="332977"/>
    <lineage>
        <taxon>Bacteria</taxon>
        <taxon>Pseudomonadati</taxon>
        <taxon>Bacteroidota</taxon>
        <taxon>Sphingobacteriia</taxon>
        <taxon>Sphingobacteriales</taxon>
        <taxon>Sphingobacteriaceae</taxon>
        <taxon>Parapedobacter</taxon>
    </lineage>
</organism>
<keyword evidence="11 14" id="KW-0472">Membrane</keyword>
<dbReference type="STRING" id="332977.SAMN05421740_105142"/>
<evidence type="ECO:0000259" key="18">
    <source>
        <dbReference type="Pfam" id="PF07715"/>
    </source>
</evidence>
<dbReference type="Gene3D" id="2.40.170.20">
    <property type="entry name" value="TonB-dependent receptor, beta-barrel domain"/>
    <property type="match status" value="1"/>
</dbReference>
<keyword evidence="13 14" id="KW-0998">Cell outer membrane</keyword>
<evidence type="ECO:0000256" key="4">
    <source>
        <dbReference type="ARBA" id="ARBA00022452"/>
    </source>
</evidence>
<dbReference type="PANTHER" id="PTHR32552:SF68">
    <property type="entry name" value="FERRICHROME OUTER MEMBRANE TRANSPORTER_PHAGE RECEPTOR"/>
    <property type="match status" value="1"/>
</dbReference>
<keyword evidence="7 16" id="KW-0732">Signal</keyword>
<dbReference type="GO" id="GO:0009279">
    <property type="term" value="C:cell outer membrane"/>
    <property type="evidence" value="ECO:0007669"/>
    <property type="project" value="UniProtKB-SubCell"/>
</dbReference>
<dbReference type="InterPro" id="IPR036942">
    <property type="entry name" value="Beta-barrel_TonB_sf"/>
</dbReference>
<evidence type="ECO:0000313" key="19">
    <source>
        <dbReference type="EMBL" id="SEL42192.1"/>
    </source>
</evidence>
<dbReference type="Gene3D" id="2.60.40.1120">
    <property type="entry name" value="Carboxypeptidase-like, regulatory domain"/>
    <property type="match status" value="1"/>
</dbReference>
<dbReference type="Pfam" id="PF00593">
    <property type="entry name" value="TonB_dep_Rec_b-barrel"/>
    <property type="match status" value="1"/>
</dbReference>
<reference evidence="20" key="1">
    <citation type="submission" date="2016-10" db="EMBL/GenBank/DDBJ databases">
        <authorList>
            <person name="Varghese N."/>
            <person name="Submissions S."/>
        </authorList>
    </citation>
    <scope>NUCLEOTIDE SEQUENCE [LARGE SCALE GENOMIC DNA]</scope>
    <source>
        <strain evidence="20">Jip14</strain>
    </source>
</reference>